<dbReference type="EMBL" id="JBHSCW010000003">
    <property type="protein sequence ID" value="MFC4351383.1"/>
    <property type="molecule type" value="Genomic_DNA"/>
</dbReference>
<evidence type="ECO:0000256" key="5">
    <source>
        <dbReference type="RuleBase" id="RU003495"/>
    </source>
</evidence>
<comment type="subcellular location">
    <subcellularLocation>
        <location evidence="4">Cell membrane</location>
        <topology evidence="4">Lipid-anchor</topology>
    </subcellularLocation>
</comment>
<dbReference type="CDD" id="cd22268">
    <property type="entry name" value="DPBB_RlpA-like"/>
    <property type="match status" value="1"/>
</dbReference>
<evidence type="ECO:0000256" key="4">
    <source>
        <dbReference type="HAMAP-Rule" id="MF_02071"/>
    </source>
</evidence>
<sequence>MPSIRLILSMLLLAVMGLVVAGCSEVQLAAHTAKSVRDNGGSGQIGTYKIGQPYQVSGVWYHPVVDYRYDETGIASWYGPGFHGKRTANGETYDQHDLTAAHPTLPLPSMVRVTNLENGRSLKLRINDRGPFSNNRIIDISKRGAQLLGFEKEGTAKVRVTVLETESRQLAAAAQGKAVSEPKVQEAVYRPEDVEPVKQQVAAAPVSSVSTERLMEDSQQKEELPEPDGVVSQQSIGSSDLYIQAGSFTQYSNATRLADRLSTHGDVRIAPASVDGREFYRVQLGPVASVNDADGLLENLISSGYKQSHVVVQ</sequence>
<evidence type="ECO:0000256" key="7">
    <source>
        <dbReference type="SAM" id="SignalP"/>
    </source>
</evidence>
<protein>
    <recommendedName>
        <fullName evidence="4">Endolytic peptidoglycan transglycosylase RlpA</fullName>
        <ecNumber evidence="4">4.2.2.-</ecNumber>
    </recommendedName>
</protein>
<evidence type="ECO:0000259" key="8">
    <source>
        <dbReference type="PROSITE" id="PS51724"/>
    </source>
</evidence>
<feature type="region of interest" description="Disordered" evidence="6">
    <location>
        <begin position="205"/>
        <end position="231"/>
    </location>
</feature>
<evidence type="ECO:0000313" key="10">
    <source>
        <dbReference type="Proteomes" id="UP001595799"/>
    </source>
</evidence>
<feature type="compositionally biased region" description="Basic and acidic residues" evidence="6">
    <location>
        <begin position="213"/>
        <end position="224"/>
    </location>
</feature>
<feature type="signal peptide" evidence="7">
    <location>
        <begin position="1"/>
        <end position="21"/>
    </location>
</feature>
<dbReference type="InterPro" id="IPR009009">
    <property type="entry name" value="RlpA-like_DPBB"/>
</dbReference>
<dbReference type="Gene3D" id="3.30.70.1070">
    <property type="entry name" value="Sporulation related repeat"/>
    <property type="match status" value="1"/>
</dbReference>
<keyword evidence="4" id="KW-0472">Membrane</keyword>
<dbReference type="InterPro" id="IPR036908">
    <property type="entry name" value="RlpA-like_sf"/>
</dbReference>
<dbReference type="PROSITE" id="PS51257">
    <property type="entry name" value="PROKAR_LIPOPROTEIN"/>
    <property type="match status" value="1"/>
</dbReference>
<evidence type="ECO:0000313" key="9">
    <source>
        <dbReference type="EMBL" id="MFC4351383.1"/>
    </source>
</evidence>
<evidence type="ECO:0000256" key="3">
    <source>
        <dbReference type="ARBA" id="ARBA00023316"/>
    </source>
</evidence>
<evidence type="ECO:0000256" key="6">
    <source>
        <dbReference type="SAM" id="MobiDB-lite"/>
    </source>
</evidence>
<evidence type="ECO:0000256" key="1">
    <source>
        <dbReference type="ARBA" id="ARBA00022729"/>
    </source>
</evidence>
<dbReference type="InterPro" id="IPR012997">
    <property type="entry name" value="RplA"/>
</dbReference>
<comment type="caution">
    <text evidence="9">The sequence shown here is derived from an EMBL/GenBank/DDBJ whole genome shotgun (WGS) entry which is preliminary data.</text>
</comment>
<gene>
    <name evidence="4" type="primary">rlpA</name>
    <name evidence="9" type="ORF">ACFOW6_07500</name>
</gene>
<dbReference type="NCBIfam" id="TIGR00413">
    <property type="entry name" value="rlpA"/>
    <property type="match status" value="1"/>
</dbReference>
<keyword evidence="10" id="KW-1185">Reference proteome</keyword>
<dbReference type="SUPFAM" id="SSF110997">
    <property type="entry name" value="Sporulation related repeat"/>
    <property type="match status" value="1"/>
</dbReference>
<feature type="domain" description="SPOR" evidence="8">
    <location>
        <begin position="235"/>
        <end position="313"/>
    </location>
</feature>
<dbReference type="PANTHER" id="PTHR34183">
    <property type="entry name" value="ENDOLYTIC PEPTIDOGLYCAN TRANSGLYCOSYLASE RLPA"/>
    <property type="match status" value="1"/>
</dbReference>
<accession>A0ABV8UJE5</accession>
<comment type="similarity">
    <text evidence="4 5">Belongs to the RlpA family.</text>
</comment>
<dbReference type="InterPro" id="IPR036680">
    <property type="entry name" value="SPOR-like_sf"/>
</dbReference>
<dbReference type="InterPro" id="IPR034718">
    <property type="entry name" value="RlpA"/>
</dbReference>
<reference evidence="10" key="1">
    <citation type="journal article" date="2019" name="Int. J. Syst. Evol. Microbiol.">
        <title>The Global Catalogue of Microorganisms (GCM) 10K type strain sequencing project: providing services to taxonomists for standard genome sequencing and annotation.</title>
        <authorList>
            <consortium name="The Broad Institute Genomics Platform"/>
            <consortium name="The Broad Institute Genome Sequencing Center for Infectious Disease"/>
            <person name="Wu L."/>
            <person name="Ma J."/>
        </authorList>
    </citation>
    <scope>NUCLEOTIDE SEQUENCE [LARGE SCALE GENOMIC DNA]</scope>
    <source>
        <strain evidence="10">CECT 8472</strain>
    </source>
</reference>
<organism evidence="9 10">
    <name type="scientific">Fodinicurvata halophila</name>
    <dbReference type="NCBI Taxonomy" id="1419723"/>
    <lineage>
        <taxon>Bacteria</taxon>
        <taxon>Pseudomonadati</taxon>
        <taxon>Pseudomonadota</taxon>
        <taxon>Alphaproteobacteria</taxon>
        <taxon>Rhodospirillales</taxon>
        <taxon>Rhodovibrionaceae</taxon>
        <taxon>Fodinicurvata</taxon>
    </lineage>
</organism>
<dbReference type="HAMAP" id="MF_02071">
    <property type="entry name" value="RlpA"/>
    <property type="match status" value="1"/>
</dbReference>
<name>A0ABV8UJE5_9PROT</name>
<dbReference type="Proteomes" id="UP001595799">
    <property type="component" value="Unassembled WGS sequence"/>
</dbReference>
<keyword evidence="2 4" id="KW-0456">Lyase</keyword>
<keyword evidence="1 7" id="KW-0732">Signal</keyword>
<dbReference type="RefSeq" id="WP_382421716.1">
    <property type="nucleotide sequence ID" value="NZ_JBHSCW010000003.1"/>
</dbReference>
<feature type="chain" id="PRO_5045337779" description="Endolytic peptidoglycan transglycosylase RlpA" evidence="7">
    <location>
        <begin position="22"/>
        <end position="313"/>
    </location>
</feature>
<dbReference type="InterPro" id="IPR007730">
    <property type="entry name" value="SPOR-like_dom"/>
</dbReference>
<dbReference type="EC" id="4.2.2.-" evidence="4"/>
<evidence type="ECO:0000256" key="2">
    <source>
        <dbReference type="ARBA" id="ARBA00023239"/>
    </source>
</evidence>
<dbReference type="Gene3D" id="2.40.40.10">
    <property type="entry name" value="RlpA-like domain"/>
    <property type="match status" value="1"/>
</dbReference>
<dbReference type="Pfam" id="PF05036">
    <property type="entry name" value="SPOR"/>
    <property type="match status" value="1"/>
</dbReference>
<comment type="function">
    <text evidence="4">Lytic transglycosylase with a strong preference for naked glycan strands that lack stem peptides.</text>
</comment>
<proteinExistence type="inferred from homology"/>
<dbReference type="SUPFAM" id="SSF50685">
    <property type="entry name" value="Barwin-like endoglucanases"/>
    <property type="match status" value="1"/>
</dbReference>
<dbReference type="Pfam" id="PF03330">
    <property type="entry name" value="DPBB_1"/>
    <property type="match status" value="1"/>
</dbReference>
<keyword evidence="4" id="KW-0449">Lipoprotein</keyword>
<keyword evidence="4" id="KW-0564">Palmitate</keyword>
<keyword evidence="4" id="KW-1003">Cell membrane</keyword>
<dbReference type="PANTHER" id="PTHR34183:SF8">
    <property type="entry name" value="ENDOLYTIC PEPTIDOGLYCAN TRANSGLYCOSYLASE RLPA-RELATED"/>
    <property type="match status" value="1"/>
</dbReference>
<keyword evidence="3 4" id="KW-0961">Cell wall biogenesis/degradation</keyword>
<dbReference type="PROSITE" id="PS51724">
    <property type="entry name" value="SPOR"/>
    <property type="match status" value="1"/>
</dbReference>